<evidence type="ECO:0000256" key="1">
    <source>
        <dbReference type="ARBA" id="ARBA00022490"/>
    </source>
</evidence>
<evidence type="ECO:0000259" key="12">
    <source>
        <dbReference type="Pfam" id="PF02875"/>
    </source>
</evidence>
<keyword evidence="8 10" id="KW-0131">Cell cycle</keyword>
<dbReference type="InterPro" id="IPR051046">
    <property type="entry name" value="MurCDEF_CellWall_CoF430Synth"/>
</dbReference>
<keyword evidence="3 10" id="KW-0132">Cell division</keyword>
<keyword evidence="6 10" id="KW-0133">Cell shape</keyword>
<evidence type="ECO:0000259" key="13">
    <source>
        <dbReference type="Pfam" id="PF08245"/>
    </source>
</evidence>
<dbReference type="Proteomes" id="UP000183255">
    <property type="component" value="Unassembled WGS sequence"/>
</dbReference>
<dbReference type="InterPro" id="IPR035911">
    <property type="entry name" value="MurE/MurF_N"/>
</dbReference>
<dbReference type="GO" id="GO:0009252">
    <property type="term" value="P:peptidoglycan biosynthetic process"/>
    <property type="evidence" value="ECO:0007669"/>
    <property type="project" value="UniProtKB-UniRule"/>
</dbReference>
<evidence type="ECO:0000256" key="4">
    <source>
        <dbReference type="ARBA" id="ARBA00022741"/>
    </source>
</evidence>
<dbReference type="EC" id="6.3.2.10" evidence="10 11"/>
<dbReference type="GO" id="GO:0005524">
    <property type="term" value="F:ATP binding"/>
    <property type="evidence" value="ECO:0007669"/>
    <property type="project" value="UniProtKB-UniRule"/>
</dbReference>
<dbReference type="GO" id="GO:0008766">
    <property type="term" value="F:UDP-N-acetylmuramoylalanyl-D-glutamyl-2,6-diaminopimelate-D-alanyl-D-alanine ligase activity"/>
    <property type="evidence" value="ECO:0007669"/>
    <property type="project" value="RHEA"/>
</dbReference>
<dbReference type="GO" id="GO:0005737">
    <property type="term" value="C:cytoplasm"/>
    <property type="evidence" value="ECO:0007669"/>
    <property type="project" value="UniProtKB-SubCell"/>
</dbReference>
<sequence length="451" mass="50228">MKTIFIKDIVEKLDAVVYGNMEASFQDVFIDSRIVSEDSLFIGIKGEHFNGNEHYLDAFEKGASVAIIEGIEPTEIPAGKAVLKVQSTYRAILDLAHYYRSLLSVKIIGITGSTGKTSTKDILHGMLSKKYRVFKTSGNYNNELGLPLMIFSLDDSYDFAVLEMGMSAPLEIHNLARVALPDYAIITNIGLSHIENLGSQENILKAKMEITDFFSNHSLLVLNGDDPYLNTVTDKKFRVLTGGLKEGDFIAKNVKLHEGSVEFTVNKSKDVIRLHIPGRHNVLNGILCYIMSKELGLTDQDLHEVEVAKSAMRMDVLKYEHFTVINDCYNASPDSMKAALHYLAQFKGRKVAVLGTMRELGEESMDAHKTVALAAKERGVDQALFVGEYQKVMVETFGEGSMGVDTFEEAQQALKGFLKKGDVVLLKASRGMYFERFLPILEELGGNKEWK</sequence>
<comment type="pathway">
    <text evidence="10 11">Cell wall biogenesis; peptidoglycan biosynthesis.</text>
</comment>
<keyword evidence="7 10" id="KW-0573">Peptidoglycan synthesis</keyword>
<dbReference type="RefSeq" id="WP_031572909.1">
    <property type="nucleotide sequence ID" value="NZ_DAMAXS010000004.1"/>
</dbReference>
<name>A0A1G8GAB4_9CLOT</name>
<comment type="subcellular location">
    <subcellularLocation>
        <location evidence="10 11">Cytoplasm</location>
    </subcellularLocation>
</comment>
<organism evidence="14 15">
    <name type="scientific">Proteiniclasticum ruminis</name>
    <dbReference type="NCBI Taxonomy" id="398199"/>
    <lineage>
        <taxon>Bacteria</taxon>
        <taxon>Bacillati</taxon>
        <taxon>Bacillota</taxon>
        <taxon>Clostridia</taxon>
        <taxon>Eubacteriales</taxon>
        <taxon>Clostridiaceae</taxon>
        <taxon>Proteiniclasticum</taxon>
    </lineage>
</organism>
<keyword evidence="2 10" id="KW-0436">Ligase</keyword>
<feature type="binding site" evidence="10">
    <location>
        <begin position="112"/>
        <end position="118"/>
    </location>
    <ligand>
        <name>ATP</name>
        <dbReference type="ChEBI" id="CHEBI:30616"/>
    </ligand>
</feature>
<evidence type="ECO:0000256" key="8">
    <source>
        <dbReference type="ARBA" id="ARBA00023306"/>
    </source>
</evidence>
<dbReference type="AlphaFoldDB" id="A0A1G8GAB4"/>
<dbReference type="Pfam" id="PF02875">
    <property type="entry name" value="Mur_ligase_C"/>
    <property type="match status" value="1"/>
</dbReference>
<dbReference type="Gene3D" id="3.40.1190.10">
    <property type="entry name" value="Mur-like, catalytic domain"/>
    <property type="match status" value="1"/>
</dbReference>
<evidence type="ECO:0000313" key="15">
    <source>
        <dbReference type="Proteomes" id="UP000183255"/>
    </source>
</evidence>
<dbReference type="InterPro" id="IPR036615">
    <property type="entry name" value="Mur_ligase_C_dom_sf"/>
</dbReference>
<comment type="catalytic activity">
    <reaction evidence="10 11">
        <text>D-alanyl-D-alanine + UDP-N-acetyl-alpha-D-muramoyl-L-alanyl-gamma-D-glutamyl-meso-2,6-diaminopimelate + ATP = UDP-N-acetyl-alpha-D-muramoyl-L-alanyl-gamma-D-glutamyl-meso-2,6-diaminopimeloyl-D-alanyl-D-alanine + ADP + phosphate + H(+)</text>
        <dbReference type="Rhea" id="RHEA:28374"/>
        <dbReference type="ChEBI" id="CHEBI:15378"/>
        <dbReference type="ChEBI" id="CHEBI:30616"/>
        <dbReference type="ChEBI" id="CHEBI:43474"/>
        <dbReference type="ChEBI" id="CHEBI:57822"/>
        <dbReference type="ChEBI" id="CHEBI:61386"/>
        <dbReference type="ChEBI" id="CHEBI:83905"/>
        <dbReference type="ChEBI" id="CHEBI:456216"/>
        <dbReference type="EC" id="6.3.2.10"/>
    </reaction>
</comment>
<dbReference type="Gene3D" id="3.90.190.20">
    <property type="entry name" value="Mur ligase, C-terminal domain"/>
    <property type="match status" value="1"/>
</dbReference>
<evidence type="ECO:0000313" key="14">
    <source>
        <dbReference type="EMBL" id="SDH91309.1"/>
    </source>
</evidence>
<accession>A0A1G8GAB4</accession>
<evidence type="ECO:0000256" key="9">
    <source>
        <dbReference type="ARBA" id="ARBA00023316"/>
    </source>
</evidence>
<dbReference type="HAMAP" id="MF_02019">
    <property type="entry name" value="MurF"/>
    <property type="match status" value="1"/>
</dbReference>
<evidence type="ECO:0000256" key="10">
    <source>
        <dbReference type="HAMAP-Rule" id="MF_02019"/>
    </source>
</evidence>
<dbReference type="SUPFAM" id="SSF63418">
    <property type="entry name" value="MurE/MurF N-terminal domain"/>
    <property type="match status" value="1"/>
</dbReference>
<reference evidence="14 15" key="1">
    <citation type="submission" date="2016-10" db="EMBL/GenBank/DDBJ databases">
        <authorList>
            <person name="de Groot N.N."/>
        </authorList>
    </citation>
    <scope>NUCLEOTIDE SEQUENCE [LARGE SCALE GENOMIC DNA]</scope>
    <source>
        <strain evidence="14 15">CGMCC 1.5058</strain>
    </source>
</reference>
<proteinExistence type="inferred from homology"/>
<comment type="function">
    <text evidence="10 11">Involved in cell wall formation. Catalyzes the final step in the synthesis of UDP-N-acetylmuramoyl-pentapeptide, the precursor of murein.</text>
</comment>
<dbReference type="GO" id="GO:0008360">
    <property type="term" value="P:regulation of cell shape"/>
    <property type="evidence" value="ECO:0007669"/>
    <property type="project" value="UniProtKB-KW"/>
</dbReference>
<dbReference type="Gene3D" id="3.40.1390.10">
    <property type="entry name" value="MurE/MurF, N-terminal domain"/>
    <property type="match status" value="1"/>
</dbReference>
<protein>
    <recommendedName>
        <fullName evidence="10 11">UDP-N-acetylmuramoyl-tripeptide--D-alanyl-D-alanine ligase</fullName>
        <ecNumber evidence="10 11">6.3.2.10</ecNumber>
    </recommendedName>
    <alternativeName>
        <fullName evidence="10">D-alanyl-D-alanine-adding enzyme</fullName>
    </alternativeName>
</protein>
<dbReference type="EMBL" id="FNDZ01000001">
    <property type="protein sequence ID" value="SDH91309.1"/>
    <property type="molecule type" value="Genomic_DNA"/>
</dbReference>
<feature type="domain" description="Mur ligase central" evidence="13">
    <location>
        <begin position="110"/>
        <end position="288"/>
    </location>
</feature>
<feature type="domain" description="Mur ligase C-terminal" evidence="12">
    <location>
        <begin position="312"/>
        <end position="430"/>
    </location>
</feature>
<evidence type="ECO:0000256" key="2">
    <source>
        <dbReference type="ARBA" id="ARBA00022598"/>
    </source>
</evidence>
<evidence type="ECO:0000256" key="6">
    <source>
        <dbReference type="ARBA" id="ARBA00022960"/>
    </source>
</evidence>
<keyword evidence="1 10" id="KW-0963">Cytoplasm</keyword>
<dbReference type="SUPFAM" id="SSF53244">
    <property type="entry name" value="MurD-like peptide ligases, peptide-binding domain"/>
    <property type="match status" value="1"/>
</dbReference>
<evidence type="ECO:0000256" key="11">
    <source>
        <dbReference type="RuleBase" id="RU004136"/>
    </source>
</evidence>
<dbReference type="InterPro" id="IPR004101">
    <property type="entry name" value="Mur_ligase_C"/>
</dbReference>
<dbReference type="UniPathway" id="UPA00219"/>
<dbReference type="NCBIfam" id="TIGR01143">
    <property type="entry name" value="murF"/>
    <property type="match status" value="1"/>
</dbReference>
<dbReference type="InterPro" id="IPR013221">
    <property type="entry name" value="Mur_ligase_cen"/>
</dbReference>
<dbReference type="InterPro" id="IPR005863">
    <property type="entry name" value="UDP-N-AcMur_synth"/>
</dbReference>
<dbReference type="PANTHER" id="PTHR43024:SF1">
    <property type="entry name" value="UDP-N-ACETYLMURAMOYL-TRIPEPTIDE--D-ALANYL-D-ALANINE LIGASE"/>
    <property type="match status" value="1"/>
</dbReference>
<dbReference type="InterPro" id="IPR036565">
    <property type="entry name" value="Mur-like_cat_sf"/>
</dbReference>
<comment type="similarity">
    <text evidence="10">Belongs to the MurCDEF family. MurF subfamily.</text>
</comment>
<dbReference type="GO" id="GO:0071555">
    <property type="term" value="P:cell wall organization"/>
    <property type="evidence" value="ECO:0007669"/>
    <property type="project" value="UniProtKB-KW"/>
</dbReference>
<dbReference type="GO" id="GO:0047480">
    <property type="term" value="F:UDP-N-acetylmuramoyl-tripeptide-D-alanyl-D-alanine ligase activity"/>
    <property type="evidence" value="ECO:0007669"/>
    <property type="project" value="UniProtKB-UniRule"/>
</dbReference>
<dbReference type="SUPFAM" id="SSF53623">
    <property type="entry name" value="MurD-like peptide ligases, catalytic domain"/>
    <property type="match status" value="1"/>
</dbReference>
<gene>
    <name evidence="10" type="primary">murF</name>
    <name evidence="14" type="ORF">SAMN05421804_101192</name>
</gene>
<keyword evidence="4 10" id="KW-0547">Nucleotide-binding</keyword>
<dbReference type="Pfam" id="PF08245">
    <property type="entry name" value="Mur_ligase_M"/>
    <property type="match status" value="1"/>
</dbReference>
<keyword evidence="5 10" id="KW-0067">ATP-binding</keyword>
<evidence type="ECO:0000256" key="7">
    <source>
        <dbReference type="ARBA" id="ARBA00022984"/>
    </source>
</evidence>
<keyword evidence="9 10" id="KW-0961">Cell wall biogenesis/degradation</keyword>
<dbReference type="GO" id="GO:0051301">
    <property type="term" value="P:cell division"/>
    <property type="evidence" value="ECO:0007669"/>
    <property type="project" value="UniProtKB-KW"/>
</dbReference>
<evidence type="ECO:0000256" key="3">
    <source>
        <dbReference type="ARBA" id="ARBA00022618"/>
    </source>
</evidence>
<evidence type="ECO:0000256" key="5">
    <source>
        <dbReference type="ARBA" id="ARBA00022840"/>
    </source>
</evidence>
<dbReference type="PANTHER" id="PTHR43024">
    <property type="entry name" value="UDP-N-ACETYLMURAMOYL-TRIPEPTIDE--D-ALANYL-D-ALANINE LIGASE"/>
    <property type="match status" value="1"/>
</dbReference>